<protein>
    <submittedName>
        <fullName evidence="1">Uncharacterized protein</fullName>
    </submittedName>
</protein>
<dbReference type="Proteomes" id="UP000191691">
    <property type="component" value="Unassembled WGS sequence"/>
</dbReference>
<proteinExistence type="predicted"/>
<dbReference type="EMBL" id="MOOB01000010">
    <property type="protein sequence ID" value="OQE91169.1"/>
    <property type="molecule type" value="Genomic_DNA"/>
</dbReference>
<gene>
    <name evidence="1" type="ORF">PENNAL_c0010G03812</name>
</gene>
<comment type="caution">
    <text evidence="1">The sequence shown here is derived from an EMBL/GenBank/DDBJ whole genome shotgun (WGS) entry which is preliminary data.</text>
</comment>
<evidence type="ECO:0000313" key="1">
    <source>
        <dbReference type="EMBL" id="OQE91169.1"/>
    </source>
</evidence>
<name>A0A1V6YUN0_PENNA</name>
<evidence type="ECO:0000313" key="2">
    <source>
        <dbReference type="Proteomes" id="UP000191691"/>
    </source>
</evidence>
<dbReference type="AlphaFoldDB" id="A0A1V6YUN0"/>
<organism evidence="1 2">
    <name type="scientific">Penicillium nalgiovense</name>
    <dbReference type="NCBI Taxonomy" id="60175"/>
    <lineage>
        <taxon>Eukaryota</taxon>
        <taxon>Fungi</taxon>
        <taxon>Dikarya</taxon>
        <taxon>Ascomycota</taxon>
        <taxon>Pezizomycotina</taxon>
        <taxon>Eurotiomycetes</taxon>
        <taxon>Eurotiomycetidae</taxon>
        <taxon>Eurotiales</taxon>
        <taxon>Aspergillaceae</taxon>
        <taxon>Penicillium</taxon>
    </lineage>
</organism>
<accession>A0A1V6YUN0</accession>
<reference evidence="2" key="1">
    <citation type="journal article" date="2017" name="Nat. Microbiol.">
        <title>Global analysis of biosynthetic gene clusters reveals vast potential of secondary metabolite production in Penicillium species.</title>
        <authorList>
            <person name="Nielsen J.C."/>
            <person name="Grijseels S."/>
            <person name="Prigent S."/>
            <person name="Ji B."/>
            <person name="Dainat J."/>
            <person name="Nielsen K.F."/>
            <person name="Frisvad J.C."/>
            <person name="Workman M."/>
            <person name="Nielsen J."/>
        </authorList>
    </citation>
    <scope>NUCLEOTIDE SEQUENCE [LARGE SCALE GENOMIC DNA]</scope>
    <source>
        <strain evidence="2">IBT 13039</strain>
    </source>
</reference>
<sequence length="165" mass="18477">MPSRKALTDFCAESAENKKQRKYLASLPFELKRTDFEQLHHKKSDRCIGLRDEHSLPQTIDVIIRGLGAGDSVSEEQLVLGDETDLQGRLSEQLSRPVTTCLQALAHLLRVGNFKASSEAARPRYSRVPDLVVLDNCAATKIVGEVKAPWPVSHVRMLSRGVRRF</sequence>
<keyword evidence="2" id="KW-1185">Reference proteome</keyword>